<dbReference type="Proteomes" id="UP000198211">
    <property type="component" value="Unassembled WGS sequence"/>
</dbReference>
<feature type="region of interest" description="Disordered" evidence="1">
    <location>
        <begin position="250"/>
        <end position="288"/>
    </location>
</feature>
<organism evidence="2 3">
    <name type="scientific">Phytophthora megakarya</name>
    <dbReference type="NCBI Taxonomy" id="4795"/>
    <lineage>
        <taxon>Eukaryota</taxon>
        <taxon>Sar</taxon>
        <taxon>Stramenopiles</taxon>
        <taxon>Oomycota</taxon>
        <taxon>Peronosporomycetes</taxon>
        <taxon>Peronosporales</taxon>
        <taxon>Peronosporaceae</taxon>
        <taxon>Phytophthora</taxon>
    </lineage>
</organism>
<dbReference type="EMBL" id="NBNE01005137">
    <property type="protein sequence ID" value="OWZ04125.1"/>
    <property type="molecule type" value="Genomic_DNA"/>
</dbReference>
<protein>
    <submittedName>
        <fullName evidence="2">Uncharacterized protein</fullName>
    </submittedName>
</protein>
<reference evidence="3" key="1">
    <citation type="submission" date="2017-03" db="EMBL/GenBank/DDBJ databases">
        <title>Phytopthora megakarya and P. palmivora, two closely related causual agents of cacao black pod achieved similar genome size and gene model numbers by different mechanisms.</title>
        <authorList>
            <person name="Ali S."/>
            <person name="Shao J."/>
            <person name="Larry D.J."/>
            <person name="Kronmiller B."/>
            <person name="Shen D."/>
            <person name="Strem M.D."/>
            <person name="Melnick R.L."/>
            <person name="Guiltinan M.J."/>
            <person name="Tyler B.M."/>
            <person name="Meinhardt L.W."/>
            <person name="Bailey B.A."/>
        </authorList>
    </citation>
    <scope>NUCLEOTIDE SEQUENCE [LARGE SCALE GENOMIC DNA]</scope>
    <source>
        <strain evidence="3">zdho120</strain>
    </source>
</reference>
<feature type="compositionally biased region" description="Low complexity" evidence="1">
    <location>
        <begin position="203"/>
        <end position="219"/>
    </location>
</feature>
<accession>A0A225VFH8</accession>
<proteinExistence type="predicted"/>
<feature type="compositionally biased region" description="Basic and acidic residues" evidence="1">
    <location>
        <begin position="359"/>
        <end position="370"/>
    </location>
</feature>
<evidence type="ECO:0000256" key="1">
    <source>
        <dbReference type="SAM" id="MobiDB-lite"/>
    </source>
</evidence>
<dbReference type="AlphaFoldDB" id="A0A225VFH8"/>
<name>A0A225VFH8_9STRA</name>
<comment type="caution">
    <text evidence="2">The sequence shown here is derived from an EMBL/GenBank/DDBJ whole genome shotgun (WGS) entry which is preliminary data.</text>
</comment>
<sequence>MDEALRPWDLYDLSGAQSPDTLDNMKGYFRRFRGLRQKTIEGVEYVALQTSWCAFIKRWNLMLLRGESFVDWLVNREDILAEHSLSDLRARVCGNAWEDMRRTCYVSVAEGCDACIGRTSEAEWQRHVAEYPLGEQENAWIQRYRRSLVENAQASSRREGRQPRSRQSSSPPPGGRMSRRRPRSRSRSQPRRRVRRRLRSRSRSPSSRSHSPGSHPGRPVGELSAVPTYRRQPGVRAIVPYNAAQVEAHDWREPTHEVDPRDPRYGPRSSAIHRSSQLSEADPRDGTGIVPVGRDEVDEALNRFHDAQLDVEEALRRSGQAQGTAAEIRQSNREILMRLRDLEVDRWGQARTGTRRRADHGDGGGGEHARAARRAGRSTHAPQLPEVTRGL</sequence>
<feature type="compositionally biased region" description="Basic residues" evidence="1">
    <location>
        <begin position="177"/>
        <end position="202"/>
    </location>
</feature>
<keyword evidence="3" id="KW-1185">Reference proteome</keyword>
<feature type="region of interest" description="Disordered" evidence="1">
    <location>
        <begin position="151"/>
        <end position="225"/>
    </location>
</feature>
<evidence type="ECO:0000313" key="2">
    <source>
        <dbReference type="EMBL" id="OWZ04125.1"/>
    </source>
</evidence>
<gene>
    <name evidence="2" type="ORF">PHMEG_00024026</name>
</gene>
<feature type="region of interest" description="Disordered" evidence="1">
    <location>
        <begin position="350"/>
        <end position="391"/>
    </location>
</feature>
<feature type="compositionally biased region" description="Basic and acidic residues" evidence="1">
    <location>
        <begin position="250"/>
        <end position="265"/>
    </location>
</feature>
<evidence type="ECO:0000313" key="3">
    <source>
        <dbReference type="Proteomes" id="UP000198211"/>
    </source>
</evidence>
<dbReference type="OrthoDB" id="116757at2759"/>